<name>C1E0I7_MICCC</name>
<dbReference type="STRING" id="296587.C1E0I7"/>
<feature type="domain" description="Cathepsin propeptide inhibitor" evidence="6">
    <location>
        <begin position="96"/>
        <end position="163"/>
    </location>
</feature>
<accession>C1E0I7</accession>
<dbReference type="AlphaFoldDB" id="C1E0I7"/>
<protein>
    <submittedName>
        <fullName evidence="7">Uncharacterized protein</fullName>
    </submittedName>
</protein>
<keyword evidence="8" id="KW-1185">Reference proteome</keyword>
<keyword evidence="3" id="KW-0812">Transmembrane</keyword>
<dbReference type="InterPro" id="IPR013201">
    <property type="entry name" value="Prot_inhib_I29"/>
</dbReference>
<dbReference type="Pfam" id="PF00112">
    <property type="entry name" value="Peptidase_C1"/>
    <property type="match status" value="2"/>
</dbReference>
<dbReference type="InterPro" id="IPR013128">
    <property type="entry name" value="Peptidase_C1A"/>
</dbReference>
<keyword evidence="3" id="KW-0472">Membrane</keyword>
<evidence type="ECO:0000259" key="6">
    <source>
        <dbReference type="SMART" id="SM00848"/>
    </source>
</evidence>
<feature type="signal peptide" evidence="4">
    <location>
        <begin position="1"/>
        <end position="21"/>
    </location>
</feature>
<evidence type="ECO:0000313" key="7">
    <source>
        <dbReference type="EMBL" id="ACO60825.1"/>
    </source>
</evidence>
<dbReference type="InterPro" id="IPR038765">
    <property type="entry name" value="Papain-like_cys_pep_sf"/>
</dbReference>
<evidence type="ECO:0000256" key="4">
    <source>
        <dbReference type="SAM" id="SignalP"/>
    </source>
</evidence>
<dbReference type="PROSITE" id="PS00639">
    <property type="entry name" value="THIOL_PROTEASE_HIS"/>
    <property type="match status" value="1"/>
</dbReference>
<dbReference type="Pfam" id="PF08246">
    <property type="entry name" value="Inhibitor_I29"/>
    <property type="match status" value="1"/>
</dbReference>
<dbReference type="InterPro" id="IPR039417">
    <property type="entry name" value="Peptidase_C1A_papain-like"/>
</dbReference>
<gene>
    <name evidence="7" type="ORF">MICPUN_105164</name>
</gene>
<feature type="domain" description="Peptidase C1A papain C-terminal" evidence="5">
    <location>
        <begin position="230"/>
        <end position="542"/>
    </location>
</feature>
<evidence type="ECO:0000313" key="8">
    <source>
        <dbReference type="Proteomes" id="UP000002009"/>
    </source>
</evidence>
<dbReference type="KEGG" id="mis:MICPUN_105164"/>
<dbReference type="eggNOG" id="KOG1543">
    <property type="taxonomic scope" value="Eukaryota"/>
</dbReference>
<dbReference type="SMART" id="SM00645">
    <property type="entry name" value="Pept_C1"/>
    <property type="match status" value="1"/>
</dbReference>
<evidence type="ECO:0000259" key="5">
    <source>
        <dbReference type="SMART" id="SM00645"/>
    </source>
</evidence>
<feature type="compositionally biased region" description="Basic and acidic residues" evidence="2">
    <location>
        <begin position="58"/>
        <end position="68"/>
    </location>
</feature>
<dbReference type="OrthoDB" id="497629at2759"/>
<keyword evidence="4" id="KW-0732">Signal</keyword>
<feature type="chain" id="PRO_5018773474" evidence="4">
    <location>
        <begin position="22"/>
        <end position="634"/>
    </location>
</feature>
<dbReference type="OMA" id="TEFEHYM"/>
<dbReference type="InterPro" id="IPR000668">
    <property type="entry name" value="Peptidase_C1A_C"/>
</dbReference>
<dbReference type="InParanoid" id="C1E0I7"/>
<dbReference type="Gene3D" id="1.10.287.2250">
    <property type="match status" value="1"/>
</dbReference>
<reference evidence="7 8" key="1">
    <citation type="journal article" date="2009" name="Science">
        <title>Green evolution and dynamic adaptations revealed by genomes of the marine picoeukaryotes Micromonas.</title>
        <authorList>
            <person name="Worden A.Z."/>
            <person name="Lee J.H."/>
            <person name="Mock T."/>
            <person name="Rouze P."/>
            <person name="Simmons M.P."/>
            <person name="Aerts A.L."/>
            <person name="Allen A.E."/>
            <person name="Cuvelier M.L."/>
            <person name="Derelle E."/>
            <person name="Everett M.V."/>
            <person name="Foulon E."/>
            <person name="Grimwood J."/>
            <person name="Gundlach H."/>
            <person name="Henrissat B."/>
            <person name="Napoli C."/>
            <person name="McDonald S.M."/>
            <person name="Parker M.S."/>
            <person name="Rombauts S."/>
            <person name="Salamov A."/>
            <person name="Von Dassow P."/>
            <person name="Badger J.H."/>
            <person name="Coutinho P.M."/>
            <person name="Demir E."/>
            <person name="Dubchak I."/>
            <person name="Gentemann C."/>
            <person name="Eikrem W."/>
            <person name="Gready J.E."/>
            <person name="John U."/>
            <person name="Lanier W."/>
            <person name="Lindquist E.A."/>
            <person name="Lucas S."/>
            <person name="Mayer K.F."/>
            <person name="Moreau H."/>
            <person name="Not F."/>
            <person name="Otillar R."/>
            <person name="Panaud O."/>
            <person name="Pangilinan J."/>
            <person name="Paulsen I."/>
            <person name="Piegu B."/>
            <person name="Poliakov A."/>
            <person name="Robbens S."/>
            <person name="Schmutz J."/>
            <person name="Toulza E."/>
            <person name="Wyss T."/>
            <person name="Zelensky A."/>
            <person name="Zhou K."/>
            <person name="Armbrust E.V."/>
            <person name="Bhattacharya D."/>
            <person name="Goodenough U.W."/>
            <person name="Van de Peer Y."/>
            <person name="Grigoriev I.V."/>
        </authorList>
    </citation>
    <scope>NUCLEOTIDE SEQUENCE [LARGE SCALE GENOMIC DNA]</scope>
    <source>
        <strain evidence="8">RCC299 / NOUM17</strain>
    </source>
</reference>
<dbReference type="SMART" id="SM00848">
    <property type="entry name" value="Inhibitor_I29"/>
    <property type="match status" value="1"/>
</dbReference>
<dbReference type="InterPro" id="IPR025660">
    <property type="entry name" value="Pept_his_AS"/>
</dbReference>
<keyword evidence="3" id="KW-1133">Transmembrane helix</keyword>
<dbReference type="RefSeq" id="XP_002499567.1">
    <property type="nucleotide sequence ID" value="XM_002499521.1"/>
</dbReference>
<proteinExistence type="inferred from homology"/>
<dbReference type="GO" id="GO:0008234">
    <property type="term" value="F:cysteine-type peptidase activity"/>
    <property type="evidence" value="ECO:0007669"/>
    <property type="project" value="InterPro"/>
</dbReference>
<evidence type="ECO:0000256" key="1">
    <source>
        <dbReference type="ARBA" id="ARBA00008455"/>
    </source>
</evidence>
<dbReference type="PANTHER" id="PTHR12411">
    <property type="entry name" value="CYSTEINE PROTEASE FAMILY C1-RELATED"/>
    <property type="match status" value="1"/>
</dbReference>
<dbReference type="GeneID" id="8241244"/>
<dbReference type="PRINTS" id="PR00705">
    <property type="entry name" value="PAPAIN"/>
</dbReference>
<feature type="transmembrane region" description="Helical" evidence="3">
    <location>
        <begin position="595"/>
        <end position="617"/>
    </location>
</feature>
<evidence type="ECO:0000256" key="2">
    <source>
        <dbReference type="SAM" id="MobiDB-lite"/>
    </source>
</evidence>
<dbReference type="GO" id="GO:0006508">
    <property type="term" value="P:proteolysis"/>
    <property type="evidence" value="ECO:0007669"/>
    <property type="project" value="InterPro"/>
</dbReference>
<feature type="region of interest" description="Disordered" evidence="2">
    <location>
        <begin position="58"/>
        <end position="79"/>
    </location>
</feature>
<dbReference type="SUPFAM" id="SSF54001">
    <property type="entry name" value="Cysteine proteinases"/>
    <property type="match status" value="1"/>
</dbReference>
<evidence type="ECO:0000256" key="3">
    <source>
        <dbReference type="SAM" id="Phobius"/>
    </source>
</evidence>
<sequence length="634" mass="67534">MMTATCLAAACLLALAAGARAEMHPQLAGMNTVHTHGDTGVASLHTARPIAEAVLGSEDARASDDPTSEHGAGGDLPQAELGAGAADFASRVSPDFEAFVQTHKKAGHTYCPGSSAGVPCIEAMRRELSFLENKALIERHNSRGDSTFKLGLTPFADVSPEEFVSEQLTYTPAKSVRDFVARRRSEALTRAASDKGVGQTVGGVIGEVSRGAGRLGEPRARTEAELGAKYPRNFDWADVPEVMGKIHTQETSCASCWAYTSTDTIEAIEVISGRRKKHVELSAEQLINCDNYDSGCNTGNMFTAYEWIHEHGGLATARAFHGAAGLLARAESAAMLGAGSGAALGSFRERVAAVREKDAKALIDQARDEGNLGEFGVFFEESLGAEEEKRVLDSIESGLGSTHGNCPANMNLQDRVYGYCELNFDAGEAALMEAVSKQPVAVGINANKIFQLYASGIIRSSDCGPAPHTPDSEIMAINHAVVVTGWGEEMVKGELIKYWILKNSFGENWGEHGYFKLERGPDTVDQEGFGTCGLYFESVYPIIDEDANEDSCIKGSTFRSKYYSAAYANAGLGKSSTLSMRDFTSANASAGVGQVAVMLVGFGFVTGILVVSVFLAVRAARKTLTRGTEEEPLL</sequence>
<dbReference type="Proteomes" id="UP000002009">
    <property type="component" value="Chromosome 2"/>
</dbReference>
<dbReference type="Gene3D" id="3.90.70.10">
    <property type="entry name" value="Cysteine proteinases"/>
    <property type="match status" value="2"/>
</dbReference>
<comment type="similarity">
    <text evidence="1">Belongs to the peptidase C1 family.</text>
</comment>
<dbReference type="EMBL" id="CP001323">
    <property type="protein sequence ID" value="ACO60825.1"/>
    <property type="molecule type" value="Genomic_DNA"/>
</dbReference>
<dbReference type="CDD" id="cd02248">
    <property type="entry name" value="Peptidase_C1A"/>
    <property type="match status" value="1"/>
</dbReference>
<organism evidence="7 8">
    <name type="scientific">Micromonas commoda (strain RCC299 / NOUM17 / CCMP2709)</name>
    <name type="common">Picoplanktonic green alga</name>
    <dbReference type="NCBI Taxonomy" id="296587"/>
    <lineage>
        <taxon>Eukaryota</taxon>
        <taxon>Viridiplantae</taxon>
        <taxon>Chlorophyta</taxon>
        <taxon>Mamiellophyceae</taxon>
        <taxon>Mamiellales</taxon>
        <taxon>Mamiellaceae</taxon>
        <taxon>Micromonas</taxon>
    </lineage>
</organism>